<evidence type="ECO:0000313" key="5">
    <source>
        <dbReference type="Proteomes" id="UP000469440"/>
    </source>
</evidence>
<dbReference type="Gene3D" id="3.90.79.10">
    <property type="entry name" value="Nucleoside Triphosphate Pyrophosphohydrolase"/>
    <property type="match status" value="1"/>
</dbReference>
<reference evidence="4 6" key="2">
    <citation type="submission" date="2020-08" db="EMBL/GenBank/DDBJ databases">
        <title>The isolate Caproiciproducens sp. 7D4C2 produces n-caproate at mildly acidic conditions from hexoses: genome and rBOX comparison with related strains and chain-elongating bacteria.</title>
        <authorList>
            <person name="Esquivel-Elizondo S."/>
            <person name="Bagci C."/>
            <person name="Temovska M."/>
            <person name="Jeon B.S."/>
            <person name="Bessarab I."/>
            <person name="Williams R.B.H."/>
            <person name="Huson D.H."/>
            <person name="Angenent L.T."/>
        </authorList>
    </citation>
    <scope>NUCLEOTIDE SEQUENCE [LARGE SCALE GENOMIC DNA]</scope>
    <source>
        <strain evidence="4 6">7D4C2</strain>
    </source>
</reference>
<evidence type="ECO:0000313" key="4">
    <source>
        <dbReference type="EMBL" id="QNK41771.1"/>
    </source>
</evidence>
<dbReference type="InterPro" id="IPR020084">
    <property type="entry name" value="NUDIX_hydrolase_CS"/>
</dbReference>
<dbReference type="KEGG" id="cfem:HCR03_05865"/>
<evidence type="ECO:0000313" key="6">
    <source>
        <dbReference type="Proteomes" id="UP000515909"/>
    </source>
</evidence>
<dbReference type="Proteomes" id="UP000469440">
    <property type="component" value="Unassembled WGS sequence"/>
</dbReference>
<evidence type="ECO:0000259" key="2">
    <source>
        <dbReference type="PROSITE" id="PS51462"/>
    </source>
</evidence>
<dbReference type="GO" id="GO:0016787">
    <property type="term" value="F:hydrolase activity"/>
    <property type="evidence" value="ECO:0007669"/>
    <property type="project" value="UniProtKB-KW"/>
</dbReference>
<dbReference type="PANTHER" id="PTHR43736">
    <property type="entry name" value="ADP-RIBOSE PYROPHOSPHATASE"/>
    <property type="match status" value="1"/>
</dbReference>
<dbReference type="EMBL" id="CP060286">
    <property type="protein sequence ID" value="QNK41771.1"/>
    <property type="molecule type" value="Genomic_DNA"/>
</dbReference>
<dbReference type="InterPro" id="IPR036388">
    <property type="entry name" value="WH-like_DNA-bd_sf"/>
</dbReference>
<reference evidence="3 5" key="1">
    <citation type="submission" date="2019-09" db="EMBL/GenBank/DDBJ databases">
        <title>Genome sequence of Clostridium sp. EA1.</title>
        <authorList>
            <person name="Poehlein A."/>
            <person name="Bengelsdorf F.R."/>
            <person name="Daniel R."/>
        </authorList>
    </citation>
    <scope>NUCLEOTIDE SEQUENCE [LARGE SCALE GENOMIC DNA]</scope>
    <source>
        <strain evidence="3 5">EA1</strain>
    </source>
</reference>
<dbReference type="PROSITE" id="PS51462">
    <property type="entry name" value="NUDIX"/>
    <property type="match status" value="1"/>
</dbReference>
<dbReference type="AlphaFoldDB" id="A0A6N8HWI3"/>
<dbReference type="PIRSF" id="PIRSF019423">
    <property type="entry name" value="NMN_biosyn"/>
    <property type="match status" value="1"/>
</dbReference>
<dbReference type="InterPro" id="IPR054105">
    <property type="entry name" value="WHD_NrtR"/>
</dbReference>
<evidence type="ECO:0000256" key="1">
    <source>
        <dbReference type="ARBA" id="ARBA00022801"/>
    </source>
</evidence>
<organism evidence="3 5">
    <name type="scientific">Caproicibacter fermentans</name>
    <dbReference type="NCBI Taxonomy" id="2576756"/>
    <lineage>
        <taxon>Bacteria</taxon>
        <taxon>Bacillati</taxon>
        <taxon>Bacillota</taxon>
        <taxon>Clostridia</taxon>
        <taxon>Eubacteriales</taxon>
        <taxon>Acutalibacteraceae</taxon>
        <taxon>Caproicibacter</taxon>
    </lineage>
</organism>
<proteinExistence type="predicted"/>
<keyword evidence="1 4" id="KW-0378">Hydrolase</keyword>
<accession>A0A6N8HWI3</accession>
<dbReference type="Pfam" id="PF00293">
    <property type="entry name" value="NUDIX"/>
    <property type="match status" value="1"/>
</dbReference>
<dbReference type="Proteomes" id="UP000515909">
    <property type="component" value="Chromosome"/>
</dbReference>
<gene>
    <name evidence="3" type="ORF">CAFE_08590</name>
    <name evidence="4" type="ORF">HCR03_05865</name>
</gene>
<dbReference type="PROSITE" id="PS00893">
    <property type="entry name" value="NUDIX_BOX"/>
    <property type="match status" value="1"/>
</dbReference>
<dbReference type="SUPFAM" id="SSF55811">
    <property type="entry name" value="Nudix"/>
    <property type="match status" value="1"/>
</dbReference>
<dbReference type="InterPro" id="IPR036390">
    <property type="entry name" value="WH_DNA-bd_sf"/>
</dbReference>
<dbReference type="SUPFAM" id="SSF46785">
    <property type="entry name" value="Winged helix' DNA-binding domain"/>
    <property type="match status" value="1"/>
</dbReference>
<dbReference type="Gene3D" id="1.10.10.10">
    <property type="entry name" value="Winged helix-like DNA-binding domain superfamily/Winged helix DNA-binding domain"/>
    <property type="match status" value="1"/>
</dbReference>
<sequence>MADSRLRNEDGLTEQEFLRQYDVTRYQRPSVSVDLLLFTVVNGPKFNYRKLPEKEVKVLMVKRGNHPFIGQWALPGGFMSVNESLDDAAYRELKEEVNVSDIYMEQLYTWGNVDRDPRTRVISCSYMSLVDSSQLQIKAGGGAWDARWFTLGYEMQEEKKEVCSGGYLFENLVKLTLSGNDETLSAVIGTQKRIVGRCKTLQCRTVENSGIAFDHAMVIQYGLERLRNKIEYTDIAFNLMPRYFTLTELQQVYEVILGKELLKANFRRKIADMVIETNRVTKDAGHRPSKLYMFNSNRRESNF</sequence>
<dbReference type="EMBL" id="VWXL01000020">
    <property type="protein sequence ID" value="MVB10181.1"/>
    <property type="molecule type" value="Genomic_DNA"/>
</dbReference>
<dbReference type="PANTHER" id="PTHR43736:SF4">
    <property type="entry name" value="SLR1690 PROTEIN"/>
    <property type="match status" value="1"/>
</dbReference>
<dbReference type="InterPro" id="IPR000086">
    <property type="entry name" value="NUDIX_hydrolase_dom"/>
</dbReference>
<evidence type="ECO:0000313" key="3">
    <source>
        <dbReference type="EMBL" id="MVB10181.1"/>
    </source>
</evidence>
<keyword evidence="5" id="KW-1185">Reference proteome</keyword>
<accession>A0A7G8TDT0</accession>
<dbReference type="InterPro" id="IPR011213">
    <property type="entry name" value="NMN_biosyn"/>
</dbReference>
<feature type="domain" description="Nudix hydrolase" evidence="2">
    <location>
        <begin position="36"/>
        <end position="175"/>
    </location>
</feature>
<dbReference type="RefSeq" id="WP_066648248.1">
    <property type="nucleotide sequence ID" value="NZ_CP060286.1"/>
</dbReference>
<dbReference type="Pfam" id="PF21906">
    <property type="entry name" value="WHD_NrtR"/>
    <property type="match status" value="1"/>
</dbReference>
<name>A0A6N8HWI3_9FIRM</name>
<protein>
    <submittedName>
        <fullName evidence="3">NUDIX domain protein</fullName>
    </submittedName>
    <submittedName>
        <fullName evidence="4">NUDIX hydrolase</fullName>
    </submittedName>
</protein>
<dbReference type="InterPro" id="IPR015797">
    <property type="entry name" value="NUDIX_hydrolase-like_dom_sf"/>
</dbReference>
<dbReference type="CDD" id="cd18873">
    <property type="entry name" value="NUDIX_NadM_like"/>
    <property type="match status" value="1"/>
</dbReference>